<dbReference type="InterPro" id="IPR003741">
    <property type="entry name" value="LUD_dom"/>
</dbReference>
<keyword evidence="3" id="KW-1185">Reference proteome</keyword>
<dbReference type="Proteomes" id="UP000597459">
    <property type="component" value="Unassembled WGS sequence"/>
</dbReference>
<dbReference type="EMBL" id="WOTH01000031">
    <property type="protein sequence ID" value="NHO54747.1"/>
    <property type="molecule type" value="Genomic_DNA"/>
</dbReference>
<dbReference type="PANTHER" id="PTHR43682:SF1">
    <property type="entry name" value="LACTATE UTILIZATION PROTEIN C"/>
    <property type="match status" value="1"/>
</dbReference>
<accession>A0A967B6I7</accession>
<protein>
    <recommendedName>
        <fullName evidence="1">LUD domain-containing protein</fullName>
    </recommendedName>
</protein>
<evidence type="ECO:0000313" key="3">
    <source>
        <dbReference type="Proteomes" id="UP000597459"/>
    </source>
</evidence>
<dbReference type="PANTHER" id="PTHR43682">
    <property type="entry name" value="LACTATE UTILIZATION PROTEIN C"/>
    <property type="match status" value="1"/>
</dbReference>
<dbReference type="Gene3D" id="3.40.50.10420">
    <property type="entry name" value="NagB/RpiA/CoA transferase-like"/>
    <property type="match status" value="1"/>
</dbReference>
<evidence type="ECO:0000313" key="2">
    <source>
        <dbReference type="EMBL" id="NHO54747.1"/>
    </source>
</evidence>
<organism evidence="2 3">
    <name type="scientific">Acetobacter estunensis</name>
    <dbReference type="NCBI Taxonomy" id="104097"/>
    <lineage>
        <taxon>Bacteria</taxon>
        <taxon>Pseudomonadati</taxon>
        <taxon>Pseudomonadota</taxon>
        <taxon>Alphaproteobacteria</taxon>
        <taxon>Acetobacterales</taxon>
        <taxon>Acetobacteraceae</taxon>
        <taxon>Acetobacter</taxon>
    </lineage>
</organism>
<dbReference type="RefSeq" id="WP_166317376.1">
    <property type="nucleotide sequence ID" value="NZ_WOTH01000031.1"/>
</dbReference>
<dbReference type="InterPro" id="IPR024185">
    <property type="entry name" value="FTHF_cligase-like_sf"/>
</dbReference>
<evidence type="ECO:0000259" key="1">
    <source>
        <dbReference type="Pfam" id="PF02589"/>
    </source>
</evidence>
<dbReference type="InterPro" id="IPR037171">
    <property type="entry name" value="NagB/RpiA_transferase-like"/>
</dbReference>
<comment type="caution">
    <text evidence="2">The sequence shown here is derived from an EMBL/GenBank/DDBJ whole genome shotgun (WGS) entry which is preliminary data.</text>
</comment>
<dbReference type="AlphaFoldDB" id="A0A967B6I7"/>
<gene>
    <name evidence="2" type="ORF">GOB87_12465</name>
</gene>
<proteinExistence type="predicted"/>
<feature type="domain" description="LUD" evidence="1">
    <location>
        <begin position="103"/>
        <end position="200"/>
    </location>
</feature>
<dbReference type="Pfam" id="PF02589">
    <property type="entry name" value="LUD_dom"/>
    <property type="match status" value="1"/>
</dbReference>
<dbReference type="SUPFAM" id="SSF100950">
    <property type="entry name" value="NagB/RpiA/CoA transferase-like"/>
    <property type="match status" value="1"/>
</dbReference>
<sequence length="206" mass="21936">MSSTDSRAAIFAAIRANRPNVQPPQPDVPLFDTKAPTDLVAAFSDMLGKMGGSVLDPQGQYPINALRAAVANKGIIATAVPELHGDPSLQIRQVLPDMDPHSLANVEIGVVRAAFGVAETGSVCLTDTELQVNTLGYLPQHLIVLLDPARIVPNLHHAYRQPEFHEHNYAVFQTGPSATADIEGVLIHGAQGVRSLRVLFCAPQAG</sequence>
<name>A0A967B6I7_9PROT</name>
<reference evidence="2" key="1">
    <citation type="submission" date="2019-11" db="EMBL/GenBank/DDBJ databases">
        <title>Description of new Acetobacter species.</title>
        <authorList>
            <person name="Cleenwerck I."/>
            <person name="Sombolestani A.S."/>
        </authorList>
    </citation>
    <scope>NUCLEOTIDE SEQUENCE</scope>
    <source>
        <strain evidence="2">LMG 1626</strain>
    </source>
</reference>